<keyword evidence="6" id="KW-0804">Transcription</keyword>
<accession>A4CKT3</accession>
<dbReference type="STRING" id="313596.RB2501_14179"/>
<dbReference type="eggNOG" id="COG2203">
    <property type="taxonomic scope" value="Bacteria"/>
</dbReference>
<dbReference type="CDD" id="cd00009">
    <property type="entry name" value="AAA"/>
    <property type="match status" value="1"/>
</dbReference>
<dbReference type="InterPro" id="IPR025943">
    <property type="entry name" value="Sigma_54_int_dom_ATP-bd_2"/>
</dbReference>
<keyword evidence="3" id="KW-0805">Transcription regulation</keyword>
<feature type="domain" description="PAC" evidence="10">
    <location>
        <begin position="213"/>
        <end position="265"/>
    </location>
</feature>
<dbReference type="PROSITE" id="PS00675">
    <property type="entry name" value="SIGMA54_INTERACT_1"/>
    <property type="match status" value="1"/>
</dbReference>
<dbReference type="FunFam" id="1.10.8.60:FF:000014">
    <property type="entry name" value="DNA-binding transcriptional regulator NtrC"/>
    <property type="match status" value="1"/>
</dbReference>
<dbReference type="GO" id="GO:0006355">
    <property type="term" value="P:regulation of DNA-templated transcription"/>
    <property type="evidence" value="ECO:0007669"/>
    <property type="project" value="InterPro"/>
</dbReference>
<keyword evidence="5" id="KW-0010">Activator</keyword>
<dbReference type="PROSITE" id="PS00688">
    <property type="entry name" value="SIGMA54_INTERACT_3"/>
    <property type="match status" value="1"/>
</dbReference>
<dbReference type="Pfam" id="PF25601">
    <property type="entry name" value="AAA_lid_14"/>
    <property type="match status" value="1"/>
</dbReference>
<dbReference type="InterPro" id="IPR025662">
    <property type="entry name" value="Sigma_54_int_dom_ATP-bd_1"/>
</dbReference>
<dbReference type="Gene3D" id="1.10.10.60">
    <property type="entry name" value="Homeodomain-like"/>
    <property type="match status" value="1"/>
</dbReference>
<dbReference type="InterPro" id="IPR003018">
    <property type="entry name" value="GAF"/>
</dbReference>
<feature type="domain" description="PAS" evidence="9">
    <location>
        <begin position="141"/>
        <end position="211"/>
    </location>
</feature>
<dbReference type="InterPro" id="IPR000014">
    <property type="entry name" value="PAS"/>
</dbReference>
<evidence type="ECO:0000259" key="10">
    <source>
        <dbReference type="PROSITE" id="PS50113"/>
    </source>
</evidence>
<evidence type="ECO:0000256" key="3">
    <source>
        <dbReference type="ARBA" id="ARBA00023015"/>
    </source>
</evidence>
<dbReference type="InterPro" id="IPR002078">
    <property type="entry name" value="Sigma_54_int"/>
</dbReference>
<dbReference type="SUPFAM" id="SSF52540">
    <property type="entry name" value="P-loop containing nucleoside triphosphate hydrolases"/>
    <property type="match status" value="1"/>
</dbReference>
<dbReference type="PANTHER" id="PTHR32071">
    <property type="entry name" value="TRANSCRIPTIONAL REGULATORY PROTEIN"/>
    <property type="match status" value="1"/>
</dbReference>
<feature type="domain" description="PAS" evidence="9">
    <location>
        <begin position="12"/>
        <end position="75"/>
    </location>
</feature>
<evidence type="ECO:0000256" key="2">
    <source>
        <dbReference type="ARBA" id="ARBA00022840"/>
    </source>
</evidence>
<proteinExistence type="predicted"/>
<dbReference type="InterPro" id="IPR003593">
    <property type="entry name" value="AAA+_ATPase"/>
</dbReference>
<keyword evidence="7" id="KW-0175">Coiled coil</keyword>
<dbReference type="SUPFAM" id="SSF55781">
    <property type="entry name" value="GAF domain-like"/>
    <property type="match status" value="1"/>
</dbReference>
<dbReference type="AlphaFoldDB" id="A4CKT3"/>
<dbReference type="PROSITE" id="PS00676">
    <property type="entry name" value="SIGMA54_INTERACT_2"/>
    <property type="match status" value="1"/>
</dbReference>
<evidence type="ECO:0000256" key="1">
    <source>
        <dbReference type="ARBA" id="ARBA00022741"/>
    </source>
</evidence>
<dbReference type="Gene3D" id="3.30.450.40">
    <property type="match status" value="1"/>
</dbReference>
<dbReference type="InterPro" id="IPR025944">
    <property type="entry name" value="Sigma_54_int_dom_CS"/>
</dbReference>
<evidence type="ECO:0000313" key="12">
    <source>
        <dbReference type="Proteomes" id="UP000009049"/>
    </source>
</evidence>
<dbReference type="Gene3D" id="3.30.450.20">
    <property type="entry name" value="PAS domain"/>
    <property type="match status" value="2"/>
</dbReference>
<dbReference type="SMART" id="SM00382">
    <property type="entry name" value="AAA"/>
    <property type="match status" value="1"/>
</dbReference>
<dbReference type="Pfam" id="PF13426">
    <property type="entry name" value="PAS_9"/>
    <property type="match status" value="1"/>
</dbReference>
<keyword evidence="12" id="KW-1185">Reference proteome</keyword>
<dbReference type="InterPro" id="IPR013656">
    <property type="entry name" value="PAS_4"/>
</dbReference>
<dbReference type="InterPro" id="IPR029016">
    <property type="entry name" value="GAF-like_dom_sf"/>
</dbReference>
<dbReference type="PROSITE" id="PS50113">
    <property type="entry name" value="PAC"/>
    <property type="match status" value="2"/>
</dbReference>
<dbReference type="PANTHER" id="PTHR32071:SF117">
    <property type="entry name" value="PTS-DEPENDENT DIHYDROXYACETONE KINASE OPERON REGULATORY PROTEIN-RELATED"/>
    <property type="match status" value="1"/>
</dbReference>
<feature type="coiled-coil region" evidence="7">
    <location>
        <begin position="428"/>
        <end position="473"/>
    </location>
</feature>
<dbReference type="Pfam" id="PF01590">
    <property type="entry name" value="GAF"/>
    <property type="match status" value="1"/>
</dbReference>
<dbReference type="NCBIfam" id="TIGR00229">
    <property type="entry name" value="sensory_box"/>
    <property type="match status" value="2"/>
</dbReference>
<feature type="domain" description="Sigma-54 factor interaction" evidence="8">
    <location>
        <begin position="483"/>
        <end position="712"/>
    </location>
</feature>
<reference evidence="11 12" key="1">
    <citation type="journal article" date="2009" name="J. Bacteriol.">
        <title>Complete genome sequence of Robiginitalea biformata HTCC2501.</title>
        <authorList>
            <person name="Oh H.M."/>
            <person name="Giovannoni S.J."/>
            <person name="Lee K."/>
            <person name="Ferriera S."/>
            <person name="Johnson J."/>
            <person name="Cho J.C."/>
        </authorList>
    </citation>
    <scope>NUCLEOTIDE SEQUENCE [LARGE SCALE GENOMIC DNA]</scope>
    <source>
        <strain evidence="12">ATCC BAA-864 / HTCC2501 / KCTC 12146</strain>
    </source>
</reference>
<dbReference type="Proteomes" id="UP000009049">
    <property type="component" value="Chromosome"/>
</dbReference>
<dbReference type="eggNOG" id="COG5000">
    <property type="taxonomic scope" value="Bacteria"/>
</dbReference>
<dbReference type="SUPFAM" id="SSF55785">
    <property type="entry name" value="PYP-like sensor domain (PAS domain)"/>
    <property type="match status" value="2"/>
</dbReference>
<keyword evidence="2" id="KW-0067">ATP-binding</keyword>
<dbReference type="InterPro" id="IPR058031">
    <property type="entry name" value="AAA_lid_NorR"/>
</dbReference>
<evidence type="ECO:0000256" key="5">
    <source>
        <dbReference type="ARBA" id="ARBA00023159"/>
    </source>
</evidence>
<dbReference type="eggNOG" id="COG3604">
    <property type="taxonomic scope" value="Bacteria"/>
</dbReference>
<organism evidence="11 12">
    <name type="scientific">Robiginitalea biformata (strain ATCC BAA-864 / DSM 15991 / KCTC 12146 / HTCC2501)</name>
    <dbReference type="NCBI Taxonomy" id="313596"/>
    <lineage>
        <taxon>Bacteria</taxon>
        <taxon>Pseudomonadati</taxon>
        <taxon>Bacteroidota</taxon>
        <taxon>Flavobacteriia</taxon>
        <taxon>Flavobacteriales</taxon>
        <taxon>Flavobacteriaceae</taxon>
        <taxon>Robiginitalea</taxon>
    </lineage>
</organism>
<dbReference type="KEGG" id="rbi:RB2501_14179"/>
<evidence type="ECO:0000256" key="4">
    <source>
        <dbReference type="ARBA" id="ARBA00023125"/>
    </source>
</evidence>
<sequence length="791" mass="89555">MLNLLGFTEAFLESLVDGLIVLDTSGRIVLVNEAFCRITGFEEKELLESGIPYPFWPPEYHEEFGDGLKENLGEDFKGEFATIHTRKDGERFSVAISTSAIRNSGGKVIAHLGLMQDLTLKSAEQPLKDNHFGFFTTLHYRRQYLERILDNIGDPIFMKDQESHLLLVNDAFCAAFGLKKSEIIGKTLAEDVSPEERESFLKIDREVLNSGVENVNEETLTVRGGDTRIISTKKSRFTDEAGNHFLIGIIRDITERKRAEQALEDRARRSEIKKDAILKLAGMAQDDLQETFRRITKLAAQTLELERVSIWKFTNSGNEILCEALYIENEGQHRRGDRLTRADCPNYFKLLEQQKSVLVPNAQEDPATADFGPGYLKPNGIKSLMDVFVYSAHQPYGILCFEHVGPGIRSWTAEDLEFASSMANVVSLMVESNERKKAEEQIRQANLELSKANKELDTLRNRLEQENMYLRNELDLAFNYQEMVYSSQAISQVLTEVEQVAATNATVLLQGESGTGKELLARAIHNISPRSGKPMIKVNCAAIPGELLESELFGHKKGAFTGAVSNKVGKFELADGGTLFLDEIGELPLEMQPKLLRFLQEGEIEVVGGTEVRKLDVRIIAATNRYLKEEVEKGDFREDLYFRINVFPIEVPPLRERKEDIPILVEHFMDKFNRKYGKNISFVTEEAMSQLKQYEWPGNIRELENLLERATIVSRGETLIIPGFESQSQKSKMPLRNNNLSLTTVQRNHILHVLDMCDWKITGQGGAAELLDMRPSTLRDRMQKLGIERPG</sequence>
<gene>
    <name evidence="11" type="ordered locus">RB2501_14179</name>
</gene>
<dbReference type="FunFam" id="3.40.50.300:FF:000006">
    <property type="entry name" value="DNA-binding transcriptional regulator NtrC"/>
    <property type="match status" value="1"/>
</dbReference>
<dbReference type="SMART" id="SM00091">
    <property type="entry name" value="PAS"/>
    <property type="match status" value="2"/>
</dbReference>
<dbReference type="Pfam" id="PF00158">
    <property type="entry name" value="Sigma54_activat"/>
    <property type="match status" value="1"/>
</dbReference>
<evidence type="ECO:0000259" key="8">
    <source>
        <dbReference type="PROSITE" id="PS50045"/>
    </source>
</evidence>
<dbReference type="InterPro" id="IPR009057">
    <property type="entry name" value="Homeodomain-like_sf"/>
</dbReference>
<dbReference type="SUPFAM" id="SSF46689">
    <property type="entry name" value="Homeodomain-like"/>
    <property type="match status" value="1"/>
</dbReference>
<dbReference type="InterPro" id="IPR027417">
    <property type="entry name" value="P-loop_NTPase"/>
</dbReference>
<dbReference type="SMART" id="SM00065">
    <property type="entry name" value="GAF"/>
    <property type="match status" value="1"/>
</dbReference>
<dbReference type="Gene3D" id="1.10.8.60">
    <property type="match status" value="1"/>
</dbReference>
<dbReference type="EMBL" id="CP001712">
    <property type="protein sequence ID" value="EAR15482.1"/>
    <property type="molecule type" value="Genomic_DNA"/>
</dbReference>
<dbReference type="InterPro" id="IPR000700">
    <property type="entry name" value="PAS-assoc_C"/>
</dbReference>
<dbReference type="Pfam" id="PF08448">
    <property type="entry name" value="PAS_4"/>
    <property type="match status" value="1"/>
</dbReference>
<keyword evidence="4" id="KW-0238">DNA-binding</keyword>
<dbReference type="Gene3D" id="3.40.50.300">
    <property type="entry name" value="P-loop containing nucleotide triphosphate hydrolases"/>
    <property type="match status" value="1"/>
</dbReference>
<evidence type="ECO:0000256" key="7">
    <source>
        <dbReference type="SAM" id="Coils"/>
    </source>
</evidence>
<dbReference type="GO" id="GO:0005524">
    <property type="term" value="F:ATP binding"/>
    <property type="evidence" value="ECO:0007669"/>
    <property type="project" value="UniProtKB-KW"/>
</dbReference>
<dbReference type="CDD" id="cd00130">
    <property type="entry name" value="PAS"/>
    <property type="match status" value="2"/>
</dbReference>
<dbReference type="HOGENOM" id="CLU_000445_8_1_10"/>
<dbReference type="PROSITE" id="PS50112">
    <property type="entry name" value="PAS"/>
    <property type="match status" value="2"/>
</dbReference>
<feature type="domain" description="PAC" evidence="10">
    <location>
        <begin position="76"/>
        <end position="130"/>
    </location>
</feature>
<protein>
    <submittedName>
        <fullName evidence="11">Transcriptional regulator, NifA subfamily, Fis Family protein</fullName>
    </submittedName>
</protein>
<dbReference type="GO" id="GO:0003677">
    <property type="term" value="F:DNA binding"/>
    <property type="evidence" value="ECO:0007669"/>
    <property type="project" value="UniProtKB-KW"/>
</dbReference>
<evidence type="ECO:0000313" key="11">
    <source>
        <dbReference type="EMBL" id="EAR15482.1"/>
    </source>
</evidence>
<name>A4CKT3_ROBBH</name>
<keyword evidence="1" id="KW-0547">Nucleotide-binding</keyword>
<dbReference type="PROSITE" id="PS50045">
    <property type="entry name" value="SIGMA54_INTERACT_4"/>
    <property type="match status" value="1"/>
</dbReference>
<evidence type="ECO:0000256" key="6">
    <source>
        <dbReference type="ARBA" id="ARBA00023163"/>
    </source>
</evidence>
<evidence type="ECO:0000259" key="9">
    <source>
        <dbReference type="PROSITE" id="PS50112"/>
    </source>
</evidence>
<dbReference type="InterPro" id="IPR035965">
    <property type="entry name" value="PAS-like_dom_sf"/>
</dbReference>